<dbReference type="Proteomes" id="UP000002753">
    <property type="component" value="Unassembled WGS sequence"/>
</dbReference>
<feature type="compositionally biased region" description="Polar residues" evidence="1">
    <location>
        <begin position="13"/>
        <end position="27"/>
    </location>
</feature>
<sequence length="162" mass="18683">MDHQDSSPPRFRNSGSNRTTTYNGSTLPTMPKSATPTSSSTTVTTHLQNIKEEEVSDDELTQVDRSSPRVLGRFRLRLRLHPTFICATPWICYTIWANQPLISPYPRPICMRKLAFSAIKVIVKKNWLCCHLYPTRVSWKLLHNLILMRLFLTRMTLVTHQG</sequence>
<dbReference type="EMBL" id="AACI03000890">
    <property type="protein sequence ID" value="EJT43309.1"/>
    <property type="molecule type" value="Genomic_DNA"/>
</dbReference>
<accession>J6EH31</accession>
<gene>
    <name evidence="2" type="primary">YOL036W</name>
    <name evidence="2" type="ORF">SKUD_172302</name>
</gene>
<name>J6EH31_SACK1</name>
<comment type="caution">
    <text evidence="2">The sequence shown here is derived from an EMBL/GenBank/DDBJ whole genome shotgun (WGS) entry which is preliminary data.</text>
</comment>
<reference evidence="3" key="2">
    <citation type="journal article" date="2011" name="G3 (Bethesda)">
        <title>The awesome power of yeast evolutionary genetics: New genome sequences and strain resources for the Saccharomyces sensu stricto genus.</title>
        <authorList>
            <person name="Scannell D.R."/>
            <person name="Zill O.A."/>
            <person name="Rokas A."/>
            <person name="Payen C."/>
            <person name="Dunham M.J."/>
            <person name="Eisen M.B."/>
            <person name="Rine J."/>
            <person name="Johnston M."/>
            <person name="Hittinger C.T."/>
        </authorList>
    </citation>
    <scope>GENOME REANNOTATION</scope>
    <source>
        <strain evidence="3">ATCC MYA-4449 / AS 2.2408 / CBS 8840 / NBRC 1802 / NCYC 2889</strain>
    </source>
</reference>
<protein>
    <submittedName>
        <fullName evidence="2">YOL036W-like protein</fullName>
    </submittedName>
</protein>
<evidence type="ECO:0000256" key="1">
    <source>
        <dbReference type="SAM" id="MobiDB-lite"/>
    </source>
</evidence>
<evidence type="ECO:0000313" key="3">
    <source>
        <dbReference type="Proteomes" id="UP000002753"/>
    </source>
</evidence>
<feature type="compositionally biased region" description="Low complexity" evidence="1">
    <location>
        <begin position="28"/>
        <end position="45"/>
    </location>
</feature>
<proteinExistence type="predicted"/>
<dbReference type="HOGENOM" id="CLU_1636354_0_0_1"/>
<organism evidence="2 3">
    <name type="scientific">Saccharomyces kudriavzevii (strain ATCC MYA-4449 / AS 2.2408 / CBS 8840 / NBRC 1802 / NCYC 2889)</name>
    <name type="common">Yeast</name>
    <dbReference type="NCBI Taxonomy" id="226230"/>
    <lineage>
        <taxon>Eukaryota</taxon>
        <taxon>Fungi</taxon>
        <taxon>Dikarya</taxon>
        <taxon>Ascomycota</taxon>
        <taxon>Saccharomycotina</taxon>
        <taxon>Saccharomycetes</taxon>
        <taxon>Saccharomycetales</taxon>
        <taxon>Saccharomycetaceae</taxon>
        <taxon>Saccharomyces</taxon>
    </lineage>
</organism>
<keyword evidence="3" id="KW-1185">Reference proteome</keyword>
<dbReference type="AlphaFoldDB" id="J6EH31"/>
<feature type="region of interest" description="Disordered" evidence="1">
    <location>
        <begin position="1"/>
        <end position="45"/>
    </location>
</feature>
<evidence type="ECO:0000313" key="2">
    <source>
        <dbReference type="EMBL" id="EJT43309.1"/>
    </source>
</evidence>
<reference evidence="2 3" key="1">
    <citation type="journal article" date="2003" name="Science">
        <title>Finding functional features in Saccharomyces genomes by phylogenetic footprinting.</title>
        <authorList>
            <person name="Cliften P.F."/>
            <person name="Sudarsanam P."/>
            <person name="Desikan A."/>
            <person name="Fulton L."/>
            <person name="Fulton B."/>
            <person name="Majors J."/>
            <person name="Waterston R."/>
            <person name="Cohen B.A."/>
            <person name="Johnston M."/>
        </authorList>
    </citation>
    <scope>NUCLEOTIDE SEQUENCE [LARGE SCALE GENOMIC DNA]</scope>
    <source>
        <strain evidence="3">ATCC MYA-4449 / AS 2.2408 / CBS 8840 / NBRC 1802 / NCYC 2889</strain>
    </source>
</reference>